<dbReference type="InterPro" id="IPR010144">
    <property type="entry name" value="CRISPR-assoc_prot_Csd1-typ"/>
</dbReference>
<dbReference type="NCBIfam" id="TIGR01863">
    <property type="entry name" value="cas_Csd1"/>
    <property type="match status" value="1"/>
</dbReference>
<evidence type="ECO:0008006" key="2">
    <source>
        <dbReference type="Google" id="ProtNLM"/>
    </source>
</evidence>
<dbReference type="EMBL" id="NSIT01000084">
    <property type="protein sequence ID" value="PJE79242.1"/>
    <property type="molecule type" value="Genomic_DNA"/>
</dbReference>
<organism evidence="1">
    <name type="scientific">invertebrate metagenome</name>
    <dbReference type="NCBI Taxonomy" id="1711999"/>
    <lineage>
        <taxon>unclassified sequences</taxon>
        <taxon>metagenomes</taxon>
        <taxon>organismal metagenomes</taxon>
    </lineage>
</organism>
<comment type="caution">
    <text evidence="1">The sequence shown here is derived from an EMBL/GenBank/DDBJ whole genome shotgun (WGS) entry which is preliminary data.</text>
</comment>
<dbReference type="AlphaFoldDB" id="A0A2H9T7P5"/>
<proteinExistence type="predicted"/>
<dbReference type="CDD" id="cd09757">
    <property type="entry name" value="Cas8c_I-C"/>
    <property type="match status" value="1"/>
</dbReference>
<evidence type="ECO:0000313" key="1">
    <source>
        <dbReference type="EMBL" id="PJE79242.1"/>
    </source>
</evidence>
<dbReference type="Pfam" id="PF09709">
    <property type="entry name" value="Cas_Csd1"/>
    <property type="match status" value="1"/>
</dbReference>
<gene>
    <name evidence="1" type="ORF">CI610_01789</name>
</gene>
<protein>
    <recommendedName>
        <fullName evidence="2">CRISPR-associated protein Csd1</fullName>
    </recommendedName>
</protein>
<reference evidence="1" key="1">
    <citation type="journal article" date="2017" name="Appl. Environ. Microbiol.">
        <title>Molecular characterization of an Endozoicomonas-like organism causing infection in king scallop Pecten maximus L.</title>
        <authorList>
            <person name="Cano I."/>
            <person name="van Aerle R."/>
            <person name="Ross S."/>
            <person name="Verner-Jeffreys D.W."/>
            <person name="Paley R.K."/>
            <person name="Rimmer G."/>
            <person name="Ryder D."/>
            <person name="Hooper P."/>
            <person name="Stone D."/>
            <person name="Feist S.W."/>
        </authorList>
    </citation>
    <scope>NUCLEOTIDE SEQUENCE</scope>
</reference>
<accession>A0A2H9T7P5</accession>
<sequence length="568" mass="65206">MILQSLCNFYHRHDITLSPYGFEHQAIPFIVVINDKGDFVEIIDTRRLKGKHKVPESFLVPQTVKKTSRVTANLLWDVSEYALGVDFKNNPEKTGSQFEAFKSRLEPYREHSEVALLCRFLESLDEQNITSSEHWDEIKKSNPKVSFLLEGSDSLICQSERFTRLYIQKLGDDAGVISLPCLITGQKADIALLHPAIKYLHGAQSSGTNIVSFNSPAFTSWSKKQGVNAPVSKKAAFEYTAALNYLLANKEYHFRIGNITGVFWSEEQTDIGKHFREVFVDNPDSDDGAVEQAYERIQEINANKNHAFHVLGLAPSNARISICYWYRLSIAELQRALRLWHQDVEIVGMKTFGHPSFEWMLRCLCRGNKIKYLPDRYSTDLMGAVLTGAQVPHTIMMAVLDKVRKYKIRVNDAHVGLLKVCLNRKYRTEGRQDMQLKVRLDEQNCQPGYVLGRLFSVFERLQEEAHRSRLSATIASRYYSGASIRPQTVFNALFQLHIHHLRKLRNPGRVNNFRKMISDLMQKIDEIPSNLSSEQQSLFAVGYYHQRQSFYSSDKDMNADSEDSDEFE</sequence>
<name>A0A2H9T7P5_9ZZZZ</name>